<keyword evidence="3" id="KW-1185">Reference proteome</keyword>
<evidence type="ECO:0008006" key="4">
    <source>
        <dbReference type="Google" id="ProtNLM"/>
    </source>
</evidence>
<protein>
    <recommendedName>
        <fullName evidence="4">Secreted protein</fullName>
    </recommendedName>
</protein>
<accession>A0AAV9RH04</accession>
<organism evidence="2 3">
    <name type="scientific">Crenichthys baileyi</name>
    <name type="common">White River springfish</name>
    <dbReference type="NCBI Taxonomy" id="28760"/>
    <lineage>
        <taxon>Eukaryota</taxon>
        <taxon>Metazoa</taxon>
        <taxon>Chordata</taxon>
        <taxon>Craniata</taxon>
        <taxon>Vertebrata</taxon>
        <taxon>Euteleostomi</taxon>
        <taxon>Actinopterygii</taxon>
        <taxon>Neopterygii</taxon>
        <taxon>Teleostei</taxon>
        <taxon>Neoteleostei</taxon>
        <taxon>Acanthomorphata</taxon>
        <taxon>Ovalentaria</taxon>
        <taxon>Atherinomorphae</taxon>
        <taxon>Cyprinodontiformes</taxon>
        <taxon>Goodeidae</taxon>
        <taxon>Crenichthys</taxon>
    </lineage>
</organism>
<dbReference type="AlphaFoldDB" id="A0AAV9RH04"/>
<feature type="chain" id="PRO_5043698669" description="Secreted protein" evidence="1">
    <location>
        <begin position="21"/>
        <end position="117"/>
    </location>
</feature>
<dbReference type="Proteomes" id="UP001311232">
    <property type="component" value="Unassembled WGS sequence"/>
</dbReference>
<evidence type="ECO:0000256" key="1">
    <source>
        <dbReference type="SAM" id="SignalP"/>
    </source>
</evidence>
<evidence type="ECO:0000313" key="2">
    <source>
        <dbReference type="EMBL" id="KAK5608303.1"/>
    </source>
</evidence>
<proteinExistence type="predicted"/>
<comment type="caution">
    <text evidence="2">The sequence shown here is derived from an EMBL/GenBank/DDBJ whole genome shotgun (WGS) entry which is preliminary data.</text>
</comment>
<reference evidence="2 3" key="1">
    <citation type="submission" date="2021-06" db="EMBL/GenBank/DDBJ databases">
        <authorList>
            <person name="Palmer J.M."/>
        </authorList>
    </citation>
    <scope>NUCLEOTIDE SEQUENCE [LARGE SCALE GENOMIC DNA]</scope>
    <source>
        <strain evidence="2 3">MEX-2019</strain>
        <tissue evidence="2">Muscle</tissue>
    </source>
</reference>
<keyword evidence="1" id="KW-0732">Signal</keyword>
<name>A0AAV9RH04_9TELE</name>
<dbReference type="EMBL" id="JAHHUM010001828">
    <property type="protein sequence ID" value="KAK5608303.1"/>
    <property type="molecule type" value="Genomic_DNA"/>
</dbReference>
<evidence type="ECO:0000313" key="3">
    <source>
        <dbReference type="Proteomes" id="UP001311232"/>
    </source>
</evidence>
<sequence>MTFLDFLDLLVELLLASTSCLSILSHHSPSGGTAHTAQQPVNLNFRGLLIFSRNSLLHLQCADPLRLDTCWILSQPVLSINLFKHYPCLRDCACARGVEPLDVARVKISRTSDAVDV</sequence>
<feature type="signal peptide" evidence="1">
    <location>
        <begin position="1"/>
        <end position="20"/>
    </location>
</feature>
<gene>
    <name evidence="2" type="ORF">CRENBAI_001171</name>
</gene>